<dbReference type="EMBL" id="JAUSRR010000008">
    <property type="protein sequence ID" value="MDP9925586.1"/>
    <property type="molecule type" value="Genomic_DNA"/>
</dbReference>
<evidence type="ECO:0000313" key="2">
    <source>
        <dbReference type="Proteomes" id="UP001244295"/>
    </source>
</evidence>
<name>A0AAW8E0H4_9BURK</name>
<evidence type="ECO:0000313" key="1">
    <source>
        <dbReference type="EMBL" id="MDP9925586.1"/>
    </source>
</evidence>
<proteinExistence type="predicted"/>
<dbReference type="RefSeq" id="WP_307637806.1">
    <property type="nucleotide sequence ID" value="NZ_JAUSRR010000008.1"/>
</dbReference>
<organism evidence="1 2">
    <name type="scientific">Variovorax boronicumulans</name>
    <dbReference type="NCBI Taxonomy" id="436515"/>
    <lineage>
        <taxon>Bacteria</taxon>
        <taxon>Pseudomonadati</taxon>
        <taxon>Pseudomonadota</taxon>
        <taxon>Betaproteobacteria</taxon>
        <taxon>Burkholderiales</taxon>
        <taxon>Comamonadaceae</taxon>
        <taxon>Variovorax</taxon>
    </lineage>
</organism>
<dbReference type="Proteomes" id="UP001244295">
    <property type="component" value="Unassembled WGS sequence"/>
</dbReference>
<accession>A0AAW8E0H4</accession>
<reference evidence="1" key="1">
    <citation type="submission" date="2023-07" db="EMBL/GenBank/DDBJ databases">
        <title>Sorghum-associated microbial communities from plants grown in Nebraska, USA.</title>
        <authorList>
            <person name="Schachtman D."/>
        </authorList>
    </citation>
    <scope>NUCLEOTIDE SEQUENCE</scope>
    <source>
        <strain evidence="1">DS2795</strain>
    </source>
</reference>
<gene>
    <name evidence="1" type="ORF">J2W25_004629</name>
</gene>
<comment type="caution">
    <text evidence="1">The sequence shown here is derived from an EMBL/GenBank/DDBJ whole genome shotgun (WGS) entry which is preliminary data.</text>
</comment>
<protein>
    <submittedName>
        <fullName evidence="1">Uncharacterized protein</fullName>
    </submittedName>
</protein>
<dbReference type="AlphaFoldDB" id="A0AAW8E0H4"/>
<sequence length="150" mass="16315">MTVAKPPLDAQAAASPSLVVRPRAERVARLAKMARPKLVARANEFLKTCDGSDATFNGYTETHSRFILAVRPTGRSSESFGISFVTCLYLAGPTFWSNAQLRCKAVEDSDGALLYEIADQAVGFTVRCDAIVVPAYDLTFAHEWSRQLAG</sequence>